<name>A0A2I0XHL1_9ASPA</name>
<dbReference type="Gene3D" id="3.60.10.10">
    <property type="entry name" value="Endonuclease/exonuclease/phosphatase"/>
    <property type="match status" value="1"/>
</dbReference>
<accession>A0A2I0XHL1</accession>
<dbReference type="SUPFAM" id="SSF56219">
    <property type="entry name" value="DNase I-like"/>
    <property type="match status" value="1"/>
</dbReference>
<sequence length="290" mass="32986">MKVISIISVSLPRVESGSNGIHLFFSFEHLHSSSQLIHGIISAGFFPPIYLSVICASNYFEERKSLWNLLVDSVPPRDQPWVILGDFNCCRSNSEKASGSLLPNSRLGELNNMIFNCGVHDLSSTGLFYTWFNQRVDNPIHIKLDRVLVNSSLLDYLPTAYYQVVPPLGSDHSPLIFKSLHDKPISARFMFKNYWVNMEGYWDDVLEAFSLRTSRSPIASFYHSLHSLKGKLKNRSWASSSYLSASILALKDKQHQCLLRIQEHPLDLELNHNLKSINDELASLQTLWTS</sequence>
<evidence type="ECO:0000313" key="3">
    <source>
        <dbReference type="Proteomes" id="UP000233837"/>
    </source>
</evidence>
<evidence type="ECO:0000313" key="2">
    <source>
        <dbReference type="EMBL" id="PKU87389.1"/>
    </source>
</evidence>
<organism evidence="2 3">
    <name type="scientific">Dendrobium catenatum</name>
    <dbReference type="NCBI Taxonomy" id="906689"/>
    <lineage>
        <taxon>Eukaryota</taxon>
        <taxon>Viridiplantae</taxon>
        <taxon>Streptophyta</taxon>
        <taxon>Embryophyta</taxon>
        <taxon>Tracheophyta</taxon>
        <taxon>Spermatophyta</taxon>
        <taxon>Magnoliopsida</taxon>
        <taxon>Liliopsida</taxon>
        <taxon>Asparagales</taxon>
        <taxon>Orchidaceae</taxon>
        <taxon>Epidendroideae</taxon>
        <taxon>Malaxideae</taxon>
        <taxon>Dendrobiinae</taxon>
        <taxon>Dendrobium</taxon>
    </lineage>
</organism>
<dbReference type="PANTHER" id="PTHR33710">
    <property type="entry name" value="BNAC02G09200D PROTEIN"/>
    <property type="match status" value="1"/>
</dbReference>
<dbReference type="InterPro" id="IPR036691">
    <property type="entry name" value="Endo/exonu/phosph_ase_sf"/>
</dbReference>
<dbReference type="Pfam" id="PF03372">
    <property type="entry name" value="Exo_endo_phos"/>
    <property type="match status" value="1"/>
</dbReference>
<reference evidence="2 3" key="1">
    <citation type="journal article" date="2016" name="Sci. Rep.">
        <title>The Dendrobium catenatum Lindl. genome sequence provides insights into polysaccharide synthase, floral development and adaptive evolution.</title>
        <authorList>
            <person name="Zhang G.Q."/>
            <person name="Xu Q."/>
            <person name="Bian C."/>
            <person name="Tsai W.C."/>
            <person name="Yeh C.M."/>
            <person name="Liu K.W."/>
            <person name="Yoshida K."/>
            <person name="Zhang L.S."/>
            <person name="Chang S.B."/>
            <person name="Chen F."/>
            <person name="Shi Y."/>
            <person name="Su Y.Y."/>
            <person name="Zhang Y.Q."/>
            <person name="Chen L.J."/>
            <person name="Yin Y."/>
            <person name="Lin M."/>
            <person name="Huang H."/>
            <person name="Deng H."/>
            <person name="Wang Z.W."/>
            <person name="Zhu S.L."/>
            <person name="Zhao X."/>
            <person name="Deng C."/>
            <person name="Niu S.C."/>
            <person name="Huang J."/>
            <person name="Wang M."/>
            <person name="Liu G.H."/>
            <person name="Yang H.J."/>
            <person name="Xiao X.J."/>
            <person name="Hsiao Y.Y."/>
            <person name="Wu W.L."/>
            <person name="Chen Y.Y."/>
            <person name="Mitsuda N."/>
            <person name="Ohme-Takagi M."/>
            <person name="Luo Y.B."/>
            <person name="Van de Peer Y."/>
            <person name="Liu Z.J."/>
        </authorList>
    </citation>
    <scope>NUCLEOTIDE SEQUENCE [LARGE SCALE GENOMIC DNA]</scope>
    <source>
        <tissue evidence="2">The whole plant</tissue>
    </source>
</reference>
<proteinExistence type="predicted"/>
<dbReference type="EMBL" id="KZ501875">
    <property type="protein sequence ID" value="PKU87389.1"/>
    <property type="molecule type" value="Genomic_DNA"/>
</dbReference>
<dbReference type="InterPro" id="IPR005135">
    <property type="entry name" value="Endo/exonuclease/phosphatase"/>
</dbReference>
<protein>
    <recommendedName>
        <fullName evidence="1">Endonuclease/exonuclease/phosphatase domain-containing protein</fullName>
    </recommendedName>
</protein>
<evidence type="ECO:0000259" key="1">
    <source>
        <dbReference type="Pfam" id="PF03372"/>
    </source>
</evidence>
<keyword evidence="3" id="KW-1185">Reference proteome</keyword>
<gene>
    <name evidence="2" type="ORF">MA16_Dca008485</name>
</gene>
<feature type="domain" description="Endonuclease/exonuclease/phosphatase" evidence="1">
    <location>
        <begin position="55"/>
        <end position="172"/>
    </location>
</feature>
<dbReference type="GO" id="GO:0003824">
    <property type="term" value="F:catalytic activity"/>
    <property type="evidence" value="ECO:0007669"/>
    <property type="project" value="InterPro"/>
</dbReference>
<dbReference type="AlphaFoldDB" id="A0A2I0XHL1"/>
<dbReference type="Proteomes" id="UP000233837">
    <property type="component" value="Unassembled WGS sequence"/>
</dbReference>
<reference evidence="2 3" key="2">
    <citation type="journal article" date="2017" name="Nature">
        <title>The Apostasia genome and the evolution of orchids.</title>
        <authorList>
            <person name="Zhang G.Q."/>
            <person name="Liu K.W."/>
            <person name="Li Z."/>
            <person name="Lohaus R."/>
            <person name="Hsiao Y.Y."/>
            <person name="Niu S.C."/>
            <person name="Wang J.Y."/>
            <person name="Lin Y.C."/>
            <person name="Xu Q."/>
            <person name="Chen L.J."/>
            <person name="Yoshida K."/>
            <person name="Fujiwara S."/>
            <person name="Wang Z.W."/>
            <person name="Zhang Y.Q."/>
            <person name="Mitsuda N."/>
            <person name="Wang M."/>
            <person name="Liu G.H."/>
            <person name="Pecoraro L."/>
            <person name="Huang H.X."/>
            <person name="Xiao X.J."/>
            <person name="Lin M."/>
            <person name="Wu X.Y."/>
            <person name="Wu W.L."/>
            <person name="Chen Y.Y."/>
            <person name="Chang S.B."/>
            <person name="Sakamoto S."/>
            <person name="Ohme-Takagi M."/>
            <person name="Yagi M."/>
            <person name="Zeng S.J."/>
            <person name="Shen C.Y."/>
            <person name="Yeh C.M."/>
            <person name="Luo Y.B."/>
            <person name="Tsai W.C."/>
            <person name="Van de Peer Y."/>
            <person name="Liu Z.J."/>
        </authorList>
    </citation>
    <scope>NUCLEOTIDE SEQUENCE [LARGE SCALE GENOMIC DNA]</scope>
    <source>
        <tissue evidence="2">The whole plant</tissue>
    </source>
</reference>
<dbReference type="PANTHER" id="PTHR33710:SF71">
    <property type="entry name" value="ENDONUCLEASE_EXONUCLEASE_PHOSPHATASE DOMAIN-CONTAINING PROTEIN"/>
    <property type="match status" value="1"/>
</dbReference>